<dbReference type="Proteomes" id="UP001347796">
    <property type="component" value="Unassembled WGS sequence"/>
</dbReference>
<protein>
    <recommendedName>
        <fullName evidence="3">Reverse transcriptase</fullName>
    </recommendedName>
</protein>
<dbReference type="AlphaFoldDB" id="A0AAN8K6Y4"/>
<proteinExistence type="predicted"/>
<reference evidence="1 2" key="1">
    <citation type="submission" date="2024-01" db="EMBL/GenBank/DDBJ databases">
        <title>The genome of the rayed Mediterranean limpet Patella caerulea (Linnaeus, 1758).</title>
        <authorList>
            <person name="Anh-Thu Weber A."/>
            <person name="Halstead-Nussloch G."/>
        </authorList>
    </citation>
    <scope>NUCLEOTIDE SEQUENCE [LARGE SCALE GENOMIC DNA]</scope>
    <source>
        <strain evidence="1">AATW-2023a</strain>
        <tissue evidence="1">Whole specimen</tissue>
    </source>
</reference>
<keyword evidence="2" id="KW-1185">Reference proteome</keyword>
<dbReference type="PANTHER" id="PTHR19446">
    <property type="entry name" value="REVERSE TRANSCRIPTASES"/>
    <property type="match status" value="1"/>
</dbReference>
<accession>A0AAN8K6Y4</accession>
<dbReference type="EMBL" id="JAZGQO010000005">
    <property type="protein sequence ID" value="KAK6186888.1"/>
    <property type="molecule type" value="Genomic_DNA"/>
</dbReference>
<comment type="caution">
    <text evidence="1">The sequence shown here is derived from an EMBL/GenBank/DDBJ whole genome shotgun (WGS) entry which is preliminary data.</text>
</comment>
<name>A0AAN8K6Y4_PATCE</name>
<evidence type="ECO:0008006" key="3">
    <source>
        <dbReference type="Google" id="ProtNLM"/>
    </source>
</evidence>
<evidence type="ECO:0000313" key="2">
    <source>
        <dbReference type="Proteomes" id="UP001347796"/>
    </source>
</evidence>
<organism evidence="1 2">
    <name type="scientific">Patella caerulea</name>
    <name type="common">Rayed Mediterranean limpet</name>
    <dbReference type="NCBI Taxonomy" id="87958"/>
    <lineage>
        <taxon>Eukaryota</taxon>
        <taxon>Metazoa</taxon>
        <taxon>Spiralia</taxon>
        <taxon>Lophotrochozoa</taxon>
        <taxon>Mollusca</taxon>
        <taxon>Gastropoda</taxon>
        <taxon>Patellogastropoda</taxon>
        <taxon>Patelloidea</taxon>
        <taxon>Patellidae</taxon>
        <taxon>Patella</taxon>
    </lineage>
</organism>
<gene>
    <name evidence="1" type="ORF">SNE40_006149</name>
</gene>
<evidence type="ECO:0000313" key="1">
    <source>
        <dbReference type="EMBL" id="KAK6186888.1"/>
    </source>
</evidence>
<sequence>MFPTNLVKSYIDVLAQHLLSIVNSSFSTGVFPDICKQAVIRPLLKKAGLDKEVMKNYRPVSNCSFLYKFLEKAALSRLHLYLKSNSLYGKFQSAYRKGHSTETALLRMQNDAMFALNGQRDLILVLLDLTAIMRYF</sequence>